<dbReference type="PANTHER" id="PTHR38886">
    <property type="entry name" value="SESA DOMAIN-CONTAINING PROTEIN"/>
    <property type="match status" value="1"/>
</dbReference>
<evidence type="ECO:0000313" key="2">
    <source>
        <dbReference type="EMBL" id="KAB8298850.1"/>
    </source>
</evidence>
<organism evidence="2 3">
    <name type="scientific">Monilinia laxa</name>
    <name type="common">Brown rot fungus</name>
    <name type="synonym">Sclerotinia laxa</name>
    <dbReference type="NCBI Taxonomy" id="61186"/>
    <lineage>
        <taxon>Eukaryota</taxon>
        <taxon>Fungi</taxon>
        <taxon>Dikarya</taxon>
        <taxon>Ascomycota</taxon>
        <taxon>Pezizomycotina</taxon>
        <taxon>Leotiomycetes</taxon>
        <taxon>Helotiales</taxon>
        <taxon>Sclerotiniaceae</taxon>
        <taxon>Monilinia</taxon>
    </lineage>
</organism>
<dbReference type="Pfam" id="PF22893">
    <property type="entry name" value="ULD_2"/>
    <property type="match status" value="1"/>
</dbReference>
<evidence type="ECO:0000313" key="3">
    <source>
        <dbReference type="Proteomes" id="UP000326757"/>
    </source>
</evidence>
<feature type="domain" description="Ubiquitin-like" evidence="1">
    <location>
        <begin position="275"/>
        <end position="356"/>
    </location>
</feature>
<dbReference type="OrthoDB" id="3045089at2759"/>
<gene>
    <name evidence="2" type="ORF">EYC80_001011</name>
</gene>
<name>A0A5N6K7X7_MONLA</name>
<dbReference type="AlphaFoldDB" id="A0A5N6K7X7"/>
<dbReference type="InterPro" id="IPR054464">
    <property type="entry name" value="ULD_fung"/>
</dbReference>
<evidence type="ECO:0000259" key="1">
    <source>
        <dbReference type="Pfam" id="PF22893"/>
    </source>
</evidence>
<keyword evidence="3" id="KW-1185">Reference proteome</keyword>
<dbReference type="EMBL" id="VIGI01000006">
    <property type="protein sequence ID" value="KAB8298850.1"/>
    <property type="molecule type" value="Genomic_DNA"/>
</dbReference>
<sequence>MRSEKYANGTRPSIEPTSKPRHYLLIRISFGFSAGDSIAAGEIIATLIKGLRETGGSNSDYQELVRELHDPDKALKHVDSLKAGNKNNLDIIKCAASSCRNPLEQFLKRISRYEYSLGPAASSGIKVAERKIRWIFAEKNEIQKLSGYLSTHVASINTMLASHGLETLNLVMEQAERHHLSLKSAIVDAQNDIANRKTPMKAIEDNIRHQSLLVKRNWSILATLSWVVNDQVVLSLKYIKEGVVQSLLSLQQVLKLVQELRVIAPAVDTRFTYFQAPVKVEDALGRVFPVPSDYSFGDLRALIQHRFKVGPGHSQVSNGNYEIFNSKNRKQIVSEEYCNILGLSPGSMLTMAIIVDEIVKTQDNTCPMPRCGSHNTSPLMGGGMTCNECGVWFDGHTSQTGQIPSIQDESTEFPVIDLAIPQYHIFSEMIEPKRHGSDYVHNIEDLMAFKNIKIGELVRLRGKGKGIYYCPSSTCKGVTGLAPGEDTIIRFCIDSKDSTIHISHKSIRRRKDCTQEGIVDSSIDVAE</sequence>
<accession>A0A5N6K7X7</accession>
<proteinExistence type="predicted"/>
<reference evidence="2 3" key="1">
    <citation type="submission" date="2019-06" db="EMBL/GenBank/DDBJ databases">
        <title>Genome Sequence of the Brown Rot Fungal Pathogen Monilinia laxa.</title>
        <authorList>
            <person name="De Miccolis Angelini R.M."/>
            <person name="Landi L."/>
            <person name="Abate D."/>
            <person name="Pollastro S."/>
            <person name="Romanazzi G."/>
            <person name="Faretra F."/>
        </authorList>
    </citation>
    <scope>NUCLEOTIDE SEQUENCE [LARGE SCALE GENOMIC DNA]</scope>
    <source>
        <strain evidence="2 3">Mlax316</strain>
    </source>
</reference>
<dbReference type="Proteomes" id="UP000326757">
    <property type="component" value="Unassembled WGS sequence"/>
</dbReference>
<protein>
    <recommendedName>
        <fullName evidence="1">Ubiquitin-like domain-containing protein</fullName>
    </recommendedName>
</protein>
<comment type="caution">
    <text evidence="2">The sequence shown here is derived from an EMBL/GenBank/DDBJ whole genome shotgun (WGS) entry which is preliminary data.</text>
</comment>
<dbReference type="PANTHER" id="PTHR38886:SF1">
    <property type="entry name" value="NACHT-NTPASE AND P-LOOP NTPASES N-TERMINAL DOMAIN-CONTAINING PROTEIN"/>
    <property type="match status" value="1"/>
</dbReference>